<dbReference type="SUPFAM" id="SSF55347">
    <property type="entry name" value="Glyceraldehyde-3-phosphate dehydrogenase-like, C-terminal domain"/>
    <property type="match status" value="1"/>
</dbReference>
<dbReference type="InterPro" id="IPR055170">
    <property type="entry name" value="GFO_IDH_MocA-like_dom"/>
</dbReference>
<evidence type="ECO:0000259" key="2">
    <source>
        <dbReference type="Pfam" id="PF22725"/>
    </source>
</evidence>
<feature type="domain" description="GFO/IDH/MocA-like oxidoreductase" evidence="2">
    <location>
        <begin position="139"/>
        <end position="282"/>
    </location>
</feature>
<gene>
    <name evidence="3" type="ORF">GCM10010885_09100</name>
</gene>
<protein>
    <submittedName>
        <fullName evidence="3">Oxidoreductase</fullName>
    </submittedName>
</protein>
<dbReference type="InterPro" id="IPR052515">
    <property type="entry name" value="Gfo/Idh/MocA_Oxidoreductase"/>
</dbReference>
<evidence type="ECO:0000313" key="3">
    <source>
        <dbReference type="EMBL" id="GGJ02028.1"/>
    </source>
</evidence>
<dbReference type="AlphaFoldDB" id="A0A917K8E5"/>
<reference evidence="3" key="2">
    <citation type="submission" date="2020-09" db="EMBL/GenBank/DDBJ databases">
        <authorList>
            <person name="Sun Q."/>
            <person name="Ohkuma M."/>
        </authorList>
    </citation>
    <scope>NUCLEOTIDE SEQUENCE</scope>
    <source>
        <strain evidence="3">JCM 18487</strain>
    </source>
</reference>
<reference evidence="3" key="1">
    <citation type="journal article" date="2014" name="Int. J. Syst. Evol. Microbiol.">
        <title>Complete genome sequence of Corynebacterium casei LMG S-19264T (=DSM 44701T), isolated from a smear-ripened cheese.</title>
        <authorList>
            <consortium name="US DOE Joint Genome Institute (JGI-PGF)"/>
            <person name="Walter F."/>
            <person name="Albersmeier A."/>
            <person name="Kalinowski J."/>
            <person name="Ruckert C."/>
        </authorList>
    </citation>
    <scope>NUCLEOTIDE SEQUENCE</scope>
    <source>
        <strain evidence="3">JCM 18487</strain>
    </source>
</reference>
<dbReference type="SUPFAM" id="SSF51735">
    <property type="entry name" value="NAD(P)-binding Rossmann-fold domains"/>
    <property type="match status" value="1"/>
</dbReference>
<dbReference type="PANTHER" id="PTHR43249">
    <property type="entry name" value="UDP-N-ACETYL-2-AMINO-2-DEOXY-D-GLUCURONATE OXIDASE"/>
    <property type="match status" value="1"/>
</dbReference>
<name>A0A917K8E5_9BACL</name>
<dbReference type="InterPro" id="IPR036291">
    <property type="entry name" value="NAD(P)-bd_dom_sf"/>
</dbReference>
<dbReference type="Proteomes" id="UP000637695">
    <property type="component" value="Unassembled WGS sequence"/>
</dbReference>
<proteinExistence type="predicted"/>
<evidence type="ECO:0000259" key="1">
    <source>
        <dbReference type="Pfam" id="PF01408"/>
    </source>
</evidence>
<keyword evidence="4" id="KW-1185">Reference proteome</keyword>
<dbReference type="Gene3D" id="3.30.360.10">
    <property type="entry name" value="Dihydrodipicolinate Reductase, domain 2"/>
    <property type="match status" value="1"/>
</dbReference>
<dbReference type="Pfam" id="PF01408">
    <property type="entry name" value="GFO_IDH_MocA"/>
    <property type="match status" value="1"/>
</dbReference>
<feature type="domain" description="Gfo/Idh/MocA-like oxidoreductase N-terminal" evidence="1">
    <location>
        <begin position="4"/>
        <end position="128"/>
    </location>
</feature>
<dbReference type="RefSeq" id="WP_229776396.1">
    <property type="nucleotide sequence ID" value="NZ_BMOY01000010.1"/>
</dbReference>
<dbReference type="PANTHER" id="PTHR43249:SF1">
    <property type="entry name" value="D-GLUCOSIDE 3-DEHYDROGENASE"/>
    <property type="match status" value="1"/>
</dbReference>
<dbReference type="InterPro" id="IPR000683">
    <property type="entry name" value="Gfo/Idh/MocA-like_OxRdtase_N"/>
</dbReference>
<dbReference type="GO" id="GO:0000166">
    <property type="term" value="F:nucleotide binding"/>
    <property type="evidence" value="ECO:0007669"/>
    <property type="project" value="InterPro"/>
</dbReference>
<sequence length="356" mass="38998">MTKVRIGIVGVGAIATVAHLPSYAAREDVEVVAFADVEAARVERTAAKFAAQTGRRVPKVYPDIHSMLQAEALDAVSICTPNTSHVQLALAALDAGVHVLLEKPMTTRPADAEALVEKVEQTGKVLMVCMSHRYRNDVQVLKRFVDAGDLGDIYYAKTRILRRRGSPRGWFTDVSISDGGPLLDIGVHALDLTWWLMGRPRAEAVSGYLVQGIGADHLDFISTWTAHSSGNQDNEVYTTEDFAAAFIRLANGAVIQMEVSWALNGPQDDALKLELFGRRGGVSLDPLRVYGTAHQVLTETVPSVDMGPLYQNQIDHFLHCIRTGETPISDVRQGRDVVFMLDAIRRSSEARGEVRL</sequence>
<evidence type="ECO:0000313" key="4">
    <source>
        <dbReference type="Proteomes" id="UP000637695"/>
    </source>
</evidence>
<dbReference type="Pfam" id="PF22725">
    <property type="entry name" value="GFO_IDH_MocA_C3"/>
    <property type="match status" value="1"/>
</dbReference>
<comment type="caution">
    <text evidence="3">The sequence shown here is derived from an EMBL/GenBank/DDBJ whole genome shotgun (WGS) entry which is preliminary data.</text>
</comment>
<organism evidence="3 4">
    <name type="scientific">Alicyclobacillus cellulosilyticus</name>
    <dbReference type="NCBI Taxonomy" id="1003997"/>
    <lineage>
        <taxon>Bacteria</taxon>
        <taxon>Bacillati</taxon>
        <taxon>Bacillota</taxon>
        <taxon>Bacilli</taxon>
        <taxon>Bacillales</taxon>
        <taxon>Alicyclobacillaceae</taxon>
        <taxon>Alicyclobacillus</taxon>
    </lineage>
</organism>
<dbReference type="Gene3D" id="3.40.50.720">
    <property type="entry name" value="NAD(P)-binding Rossmann-like Domain"/>
    <property type="match status" value="1"/>
</dbReference>
<dbReference type="EMBL" id="BMOY01000010">
    <property type="protein sequence ID" value="GGJ02028.1"/>
    <property type="molecule type" value="Genomic_DNA"/>
</dbReference>
<accession>A0A917K8E5</accession>